<reference evidence="2 3" key="1">
    <citation type="journal article" date="2002" name="J. Bacteriol.">
        <title>Whole-genome comparison of Mycobacterium tuberculosis clinical and laboratory strains.</title>
        <authorList>
            <person name="Fleischmann R.D."/>
            <person name="Alland D."/>
            <person name="Eisen J.A."/>
            <person name="Carpenter L."/>
            <person name="White O."/>
            <person name="Peterson J."/>
            <person name="DeBoy R."/>
            <person name="Dodson R."/>
            <person name="Gwinn M."/>
            <person name="Haft D."/>
            <person name="Hickey E."/>
            <person name="Kolonay J.F."/>
            <person name="Nelson W.C."/>
            <person name="Umayam L.A."/>
            <person name="Ermolaeva M."/>
            <person name="Salzberg S.L."/>
            <person name="Delcher A."/>
            <person name="Utterback T."/>
            <person name="Weidman J."/>
            <person name="Khouri H."/>
            <person name="Gill J."/>
            <person name="Mikula A."/>
            <person name="Bishai W."/>
            <person name="Jacobs Jr W.R.Jr."/>
            <person name="Venter J.C."/>
            <person name="Fraser C.M."/>
        </authorList>
    </citation>
    <scope>NUCLEOTIDE SEQUENCE [LARGE SCALE GENOMIC DNA]</scope>
    <source>
        <strain evidence="3">CDC 1551 / Oshkosh</strain>
    </source>
</reference>
<sequence>MAGTGGTIDPARLSTCAGVTSLPPAHRLTGNNGHSPFQW</sequence>
<evidence type="ECO:0000256" key="1">
    <source>
        <dbReference type="SAM" id="MobiDB-lite"/>
    </source>
</evidence>
<feature type="compositionally biased region" description="Polar residues" evidence="1">
    <location>
        <begin position="29"/>
        <end position="39"/>
    </location>
</feature>
<keyword evidence="3" id="KW-1185">Reference proteome</keyword>
<proteinExistence type="predicted"/>
<dbReference type="Proteomes" id="UP000001020">
    <property type="component" value="Chromosome"/>
</dbReference>
<feature type="region of interest" description="Disordered" evidence="1">
    <location>
        <begin position="1"/>
        <end position="39"/>
    </location>
</feature>
<dbReference type="EMBL" id="AE000516">
    <property type="protein sequence ID" value="AAK45111.1"/>
    <property type="molecule type" value="Genomic_DNA"/>
</dbReference>
<evidence type="ECO:0000313" key="3">
    <source>
        <dbReference type="Proteomes" id="UP000001020"/>
    </source>
</evidence>
<accession>Q8VKC8</accession>
<protein>
    <submittedName>
        <fullName evidence="2">Uncharacterized protein</fullName>
    </submittedName>
</protein>
<name>Q8VKC8_MYCTO</name>
<gene>
    <name evidence="2" type="ordered locus">MT0868</name>
</gene>
<dbReference type="KEGG" id="mtc:MT0868"/>
<organism evidence="2 3">
    <name type="scientific">Mycobacterium tuberculosis (strain CDC 1551 / Oshkosh)</name>
    <dbReference type="NCBI Taxonomy" id="83331"/>
    <lineage>
        <taxon>Bacteria</taxon>
        <taxon>Bacillati</taxon>
        <taxon>Actinomycetota</taxon>
        <taxon>Actinomycetes</taxon>
        <taxon>Mycobacteriales</taxon>
        <taxon>Mycobacteriaceae</taxon>
        <taxon>Mycobacterium</taxon>
        <taxon>Mycobacterium tuberculosis complex</taxon>
    </lineage>
</organism>
<evidence type="ECO:0000313" key="2">
    <source>
        <dbReference type="EMBL" id="AAK45111.1"/>
    </source>
</evidence>
<dbReference type="AlphaFoldDB" id="Q8VKC8"/>
<dbReference type="HOGENOM" id="CLU_3312982_0_0_11"/>